<accession>A0A545TL30</accession>
<comment type="caution">
    <text evidence="2">The sequence shown here is derived from an EMBL/GenBank/DDBJ whole genome shotgun (WGS) entry which is preliminary data.</text>
</comment>
<sequence>MEIRTASSHDEIVGAIALDEVQIDSKDRAGYIMSVAESGGLSVAVSEMGVLAFCCLDHRYFLGKPFISLLIVSPGARRQGLGTALLSLHVSALSEVWTSTNRSNLEMRALLQKADFRYCGELDGLDQGDPEQFFKYG</sequence>
<dbReference type="RefSeq" id="WP_142898214.1">
    <property type="nucleotide sequence ID" value="NZ_ML660058.1"/>
</dbReference>
<reference evidence="2 3" key="1">
    <citation type="submission" date="2019-06" db="EMBL/GenBank/DDBJ databases">
        <title>Whole genome sequence for Rhodospirillaceae sp. R148.</title>
        <authorList>
            <person name="Wang G."/>
        </authorList>
    </citation>
    <scope>NUCLEOTIDE SEQUENCE [LARGE SCALE GENOMIC DNA]</scope>
    <source>
        <strain evidence="2 3">R148</strain>
    </source>
</reference>
<feature type="domain" description="N-acetyltransferase" evidence="1">
    <location>
        <begin position="1"/>
        <end position="137"/>
    </location>
</feature>
<dbReference type="InterPro" id="IPR000182">
    <property type="entry name" value="GNAT_dom"/>
</dbReference>
<organism evidence="2 3">
    <name type="scientific">Denitrobaculum tricleocarpae</name>
    <dbReference type="NCBI Taxonomy" id="2591009"/>
    <lineage>
        <taxon>Bacteria</taxon>
        <taxon>Pseudomonadati</taxon>
        <taxon>Pseudomonadota</taxon>
        <taxon>Alphaproteobacteria</taxon>
        <taxon>Rhodospirillales</taxon>
        <taxon>Rhodospirillaceae</taxon>
        <taxon>Denitrobaculum</taxon>
    </lineage>
</organism>
<dbReference type="CDD" id="cd04301">
    <property type="entry name" value="NAT_SF"/>
    <property type="match status" value="1"/>
</dbReference>
<dbReference type="EMBL" id="VHSH01000007">
    <property type="protein sequence ID" value="TQV77871.1"/>
    <property type="molecule type" value="Genomic_DNA"/>
</dbReference>
<keyword evidence="3" id="KW-1185">Reference proteome</keyword>
<dbReference type="Proteomes" id="UP000315252">
    <property type="component" value="Unassembled WGS sequence"/>
</dbReference>
<evidence type="ECO:0000259" key="1">
    <source>
        <dbReference type="PROSITE" id="PS51186"/>
    </source>
</evidence>
<dbReference type="SUPFAM" id="SSF55729">
    <property type="entry name" value="Acyl-CoA N-acyltransferases (Nat)"/>
    <property type="match status" value="1"/>
</dbReference>
<protein>
    <submittedName>
        <fullName evidence="2">GNAT family N-acetyltransferase</fullName>
    </submittedName>
</protein>
<dbReference type="OrthoDB" id="2135706at2"/>
<dbReference type="Gene3D" id="3.40.630.30">
    <property type="match status" value="1"/>
</dbReference>
<proteinExistence type="predicted"/>
<dbReference type="AlphaFoldDB" id="A0A545TL30"/>
<evidence type="ECO:0000313" key="2">
    <source>
        <dbReference type="EMBL" id="TQV77871.1"/>
    </source>
</evidence>
<evidence type="ECO:0000313" key="3">
    <source>
        <dbReference type="Proteomes" id="UP000315252"/>
    </source>
</evidence>
<keyword evidence="2" id="KW-0808">Transferase</keyword>
<dbReference type="Pfam" id="PF00583">
    <property type="entry name" value="Acetyltransf_1"/>
    <property type="match status" value="1"/>
</dbReference>
<dbReference type="GO" id="GO:0016747">
    <property type="term" value="F:acyltransferase activity, transferring groups other than amino-acyl groups"/>
    <property type="evidence" value="ECO:0007669"/>
    <property type="project" value="InterPro"/>
</dbReference>
<dbReference type="PROSITE" id="PS51186">
    <property type="entry name" value="GNAT"/>
    <property type="match status" value="1"/>
</dbReference>
<gene>
    <name evidence="2" type="ORF">FKG95_20200</name>
</gene>
<dbReference type="InterPro" id="IPR016181">
    <property type="entry name" value="Acyl_CoA_acyltransferase"/>
</dbReference>
<name>A0A545TL30_9PROT</name>